<proteinExistence type="predicted"/>
<feature type="compositionally biased region" description="Basic and acidic residues" evidence="1">
    <location>
        <begin position="222"/>
        <end position="233"/>
    </location>
</feature>
<gene>
    <name evidence="2" type="ORF">HQ945_20210</name>
</gene>
<dbReference type="EMBL" id="JABUMX010000006">
    <property type="protein sequence ID" value="NTS33586.1"/>
    <property type="molecule type" value="Genomic_DNA"/>
</dbReference>
<protein>
    <submittedName>
        <fullName evidence="2">Uncharacterized protein</fullName>
    </submittedName>
</protein>
<dbReference type="AlphaFoldDB" id="A0A849VV40"/>
<evidence type="ECO:0000313" key="3">
    <source>
        <dbReference type="Proteomes" id="UP000550508"/>
    </source>
</evidence>
<dbReference type="RefSeq" id="WP_113280441.1">
    <property type="nucleotide sequence ID" value="NZ_JABUMX010000006.1"/>
</dbReference>
<sequence length="233" mass="25363">MLATLNRQLFEATVFDSGALGLTTSIVHQFTVAGIYSATVRKDGKHMGNVSFEVRDDATSMQLDIDLAKTQQGSKDGCCCGTEAGQPVSSKGYVVFHTTSGTGWSVHVGEGKQASFDSTRLTKGDIFALTLLEPTRYGIENKLGSAKGSVTVEFSKGDAKRVSELKPVMVTAGKKFDPENFKLIATQGLVFRIETDARIVISRKEARKAEPDKGRIRFQRPRIVETRPARKAS</sequence>
<comment type="caution">
    <text evidence="2">The sequence shown here is derived from an EMBL/GenBank/DDBJ whole genome shotgun (WGS) entry which is preliminary data.</text>
</comment>
<dbReference type="Proteomes" id="UP000550508">
    <property type="component" value="Unassembled WGS sequence"/>
</dbReference>
<evidence type="ECO:0000313" key="2">
    <source>
        <dbReference type="EMBL" id="NTS33586.1"/>
    </source>
</evidence>
<accession>A0A849VV40</accession>
<evidence type="ECO:0000256" key="1">
    <source>
        <dbReference type="SAM" id="MobiDB-lite"/>
    </source>
</evidence>
<keyword evidence="3" id="KW-1185">Reference proteome</keyword>
<name>A0A849VV40_9HYPH</name>
<organism evidence="2 3">
    <name type="scientific">Phyllobacterium pellucidum</name>
    <dbReference type="NCBI Taxonomy" id="2740464"/>
    <lineage>
        <taxon>Bacteria</taxon>
        <taxon>Pseudomonadati</taxon>
        <taxon>Pseudomonadota</taxon>
        <taxon>Alphaproteobacteria</taxon>
        <taxon>Hyphomicrobiales</taxon>
        <taxon>Phyllobacteriaceae</taxon>
        <taxon>Phyllobacterium</taxon>
    </lineage>
</organism>
<feature type="region of interest" description="Disordered" evidence="1">
    <location>
        <begin position="210"/>
        <end position="233"/>
    </location>
</feature>
<reference evidence="2 3" key="1">
    <citation type="submission" date="2020-05" db="EMBL/GenBank/DDBJ databases">
        <authorList>
            <person name="Kim M.K."/>
        </authorList>
    </citation>
    <scope>NUCLEOTIDE SEQUENCE [LARGE SCALE GENOMIC DNA]</scope>
    <source>
        <strain evidence="2 3">BT25</strain>
    </source>
</reference>